<comment type="caution">
    <text evidence="2">The sequence shown here is derived from an EMBL/GenBank/DDBJ whole genome shotgun (WGS) entry which is preliminary data.</text>
</comment>
<gene>
    <name evidence="2" type="ORF">IC229_22405</name>
</gene>
<protein>
    <submittedName>
        <fullName evidence="2">ImmA/IrrE family metallo-endopeptidase</fullName>
    </submittedName>
</protein>
<dbReference type="InterPro" id="IPR010359">
    <property type="entry name" value="IrrE_HExxH"/>
</dbReference>
<organism evidence="2 3">
    <name type="scientific">Spirosoma profusum</name>
    <dbReference type="NCBI Taxonomy" id="2771354"/>
    <lineage>
        <taxon>Bacteria</taxon>
        <taxon>Pseudomonadati</taxon>
        <taxon>Bacteroidota</taxon>
        <taxon>Cytophagia</taxon>
        <taxon>Cytophagales</taxon>
        <taxon>Cytophagaceae</taxon>
        <taxon>Spirosoma</taxon>
    </lineage>
</organism>
<dbReference type="EMBL" id="JACWZY010000021">
    <property type="protein sequence ID" value="MBD2703413.1"/>
    <property type="molecule type" value="Genomic_DNA"/>
</dbReference>
<dbReference type="AlphaFoldDB" id="A0A926Y3H8"/>
<evidence type="ECO:0000259" key="1">
    <source>
        <dbReference type="Pfam" id="PF06114"/>
    </source>
</evidence>
<dbReference type="Proteomes" id="UP000598820">
    <property type="component" value="Unassembled WGS sequence"/>
</dbReference>
<name>A0A926Y3H8_9BACT</name>
<sequence>MKSKNNLLPRGFTTKAEKIAEAFRIDLKIHPCGHLCAFKLASHLGVSVCEATDYGIDTRLVERLIGWSGLYLVNDFGEKIVIHNTSHPLGRQHSTIMHELAHLVCEHPLPTEVILPELPFLRRYDPQHEQEAEYLGSTLQMTRKGLVWAMRRKMSITQIADYYKASEDMVDYRLHISGVSKQFSRK</sequence>
<keyword evidence="3" id="KW-1185">Reference proteome</keyword>
<dbReference type="Pfam" id="PF06114">
    <property type="entry name" value="Peptidase_M78"/>
    <property type="match status" value="1"/>
</dbReference>
<dbReference type="Gene3D" id="1.10.10.2910">
    <property type="match status" value="1"/>
</dbReference>
<dbReference type="RefSeq" id="WP_190889260.1">
    <property type="nucleotide sequence ID" value="NZ_JACWZY010000021.1"/>
</dbReference>
<accession>A0A926Y3H8</accession>
<evidence type="ECO:0000313" key="3">
    <source>
        <dbReference type="Proteomes" id="UP000598820"/>
    </source>
</evidence>
<feature type="domain" description="IrrE N-terminal-like" evidence="1">
    <location>
        <begin position="70"/>
        <end position="175"/>
    </location>
</feature>
<reference evidence="2" key="1">
    <citation type="submission" date="2020-09" db="EMBL/GenBank/DDBJ databases">
        <authorList>
            <person name="Kim M.K."/>
        </authorList>
    </citation>
    <scope>NUCLEOTIDE SEQUENCE</scope>
    <source>
        <strain evidence="2">BT702</strain>
    </source>
</reference>
<evidence type="ECO:0000313" key="2">
    <source>
        <dbReference type="EMBL" id="MBD2703413.1"/>
    </source>
</evidence>
<proteinExistence type="predicted"/>